<dbReference type="PANTHER" id="PTHR47266">
    <property type="entry name" value="ENDONUCLEASE-RELATED"/>
    <property type="match status" value="1"/>
</dbReference>
<dbReference type="Gene3D" id="3.30.420.10">
    <property type="entry name" value="Ribonuclease H-like superfamily/Ribonuclease H"/>
    <property type="match status" value="1"/>
</dbReference>
<evidence type="ECO:0000256" key="1">
    <source>
        <dbReference type="SAM" id="Coils"/>
    </source>
</evidence>
<reference evidence="3" key="1">
    <citation type="journal article" date="2019" name="Sci. Rep.">
        <title>Draft genome of Tanacetum cinerariifolium, the natural source of mosquito coil.</title>
        <authorList>
            <person name="Yamashiro T."/>
            <person name="Shiraishi A."/>
            <person name="Satake H."/>
            <person name="Nakayama K."/>
        </authorList>
    </citation>
    <scope>NUCLEOTIDE SEQUENCE</scope>
</reference>
<evidence type="ECO:0000259" key="2">
    <source>
        <dbReference type="PROSITE" id="PS50994"/>
    </source>
</evidence>
<dbReference type="InterPro" id="IPR012337">
    <property type="entry name" value="RNaseH-like_sf"/>
</dbReference>
<dbReference type="Pfam" id="PF00665">
    <property type="entry name" value="rve"/>
    <property type="match status" value="1"/>
</dbReference>
<name>A0A699HDW8_TANCI</name>
<dbReference type="AlphaFoldDB" id="A0A699HDW8"/>
<dbReference type="InterPro" id="IPR052160">
    <property type="entry name" value="Gypsy_RT_Integrase-like"/>
</dbReference>
<feature type="coiled-coil region" evidence="1">
    <location>
        <begin position="19"/>
        <end position="46"/>
    </location>
</feature>
<feature type="non-terminal residue" evidence="3">
    <location>
        <position position="509"/>
    </location>
</feature>
<keyword evidence="1" id="KW-0175">Coiled coil</keyword>
<comment type="caution">
    <text evidence="3">The sequence shown here is derived from an EMBL/GenBank/DDBJ whole genome shotgun (WGS) entry which is preliminary data.</text>
</comment>
<sequence>MKSQQSTNAFVKETYMDLKTQLEIVAKNHQASIRNLETKFDRLADKRSGRPSGSLPGTLLEEEIFGEFDEFMAMTADKNSDSEYDIEKPPFQKITINTNYKIKTSLEEPDHLALRHLFKKQDAKPRLIRWILLLQEFNIEIKDRKGTENVAVDHLSRIENDKIRDDSEVDDNFPGETLMEINIKDEPWFADFANYLVGDVIPKGMTHQQKNKFFSDLKRLGGTLPFQRFYWPTIIKEAHTLVLLCEACQKTGNISKRDEIPLNNIQVCEIFDIWGIDFMRLFLKSYKFEYILVAVDYVSKWAEAQALPTNDARVVVTFFKKLFCCLGMPKALISDKCTHFCNKKIERTMKIYGVNHLFSTSYHPQTSGQVKNTNRALKRIIEKTVKDNPAIWSRKLDDALWAFRTAYKTPTGTTSYKLIYGKNCHLPFEIEYRAYWALKNYNPDLIVAGSLEYTPRIDTSKPNTYTLKNTSFKKRSTIKPKMPNVRRTYHLCAAITFKSKTVKLALTQQ</sequence>
<accession>A0A699HDW8</accession>
<dbReference type="PROSITE" id="PS50994">
    <property type="entry name" value="INTEGRASE"/>
    <property type="match status" value="1"/>
</dbReference>
<dbReference type="EMBL" id="BKCJ010115384">
    <property type="protein sequence ID" value="GEX55617.1"/>
    <property type="molecule type" value="Genomic_DNA"/>
</dbReference>
<dbReference type="SUPFAM" id="SSF53098">
    <property type="entry name" value="Ribonuclease H-like"/>
    <property type="match status" value="1"/>
</dbReference>
<proteinExistence type="predicted"/>
<evidence type="ECO:0000313" key="3">
    <source>
        <dbReference type="EMBL" id="GEX55617.1"/>
    </source>
</evidence>
<dbReference type="InterPro" id="IPR036397">
    <property type="entry name" value="RNaseH_sf"/>
</dbReference>
<feature type="domain" description="Integrase catalytic" evidence="2">
    <location>
        <begin position="257"/>
        <end position="435"/>
    </location>
</feature>
<organism evidence="3">
    <name type="scientific">Tanacetum cinerariifolium</name>
    <name type="common">Dalmatian daisy</name>
    <name type="synonym">Chrysanthemum cinerariifolium</name>
    <dbReference type="NCBI Taxonomy" id="118510"/>
    <lineage>
        <taxon>Eukaryota</taxon>
        <taxon>Viridiplantae</taxon>
        <taxon>Streptophyta</taxon>
        <taxon>Embryophyta</taxon>
        <taxon>Tracheophyta</taxon>
        <taxon>Spermatophyta</taxon>
        <taxon>Magnoliopsida</taxon>
        <taxon>eudicotyledons</taxon>
        <taxon>Gunneridae</taxon>
        <taxon>Pentapetalae</taxon>
        <taxon>asterids</taxon>
        <taxon>campanulids</taxon>
        <taxon>Asterales</taxon>
        <taxon>Asteraceae</taxon>
        <taxon>Asteroideae</taxon>
        <taxon>Anthemideae</taxon>
        <taxon>Anthemidinae</taxon>
        <taxon>Tanacetum</taxon>
    </lineage>
</organism>
<dbReference type="GO" id="GO:0003676">
    <property type="term" value="F:nucleic acid binding"/>
    <property type="evidence" value="ECO:0007669"/>
    <property type="project" value="InterPro"/>
</dbReference>
<gene>
    <name evidence="3" type="ORF">Tci_327592</name>
</gene>
<dbReference type="InterPro" id="IPR001584">
    <property type="entry name" value="Integrase_cat-core"/>
</dbReference>
<dbReference type="GO" id="GO:0015074">
    <property type="term" value="P:DNA integration"/>
    <property type="evidence" value="ECO:0007669"/>
    <property type="project" value="InterPro"/>
</dbReference>
<protein>
    <recommendedName>
        <fullName evidence="2">Integrase catalytic domain-containing protein</fullName>
    </recommendedName>
</protein>